<dbReference type="Pfam" id="PF03720">
    <property type="entry name" value="UDPG_MGDP_dh_C"/>
    <property type="match status" value="1"/>
</dbReference>
<dbReference type="PIRSF" id="PIRSF500136">
    <property type="entry name" value="UDP_ManNAc_DH"/>
    <property type="match status" value="1"/>
</dbReference>
<dbReference type="GO" id="GO:0016616">
    <property type="term" value="F:oxidoreductase activity, acting on the CH-OH group of donors, NAD or NADP as acceptor"/>
    <property type="evidence" value="ECO:0007669"/>
    <property type="project" value="InterPro"/>
</dbReference>
<dbReference type="GO" id="GO:0000271">
    <property type="term" value="P:polysaccharide biosynthetic process"/>
    <property type="evidence" value="ECO:0007669"/>
    <property type="project" value="InterPro"/>
</dbReference>
<dbReference type="InterPro" id="IPR036291">
    <property type="entry name" value="NAD(P)-bd_dom_sf"/>
</dbReference>
<dbReference type="eggNOG" id="COG0677">
    <property type="taxonomic scope" value="Bacteria"/>
</dbReference>
<keyword evidence="1" id="KW-0560">Oxidoreductase</keyword>
<accession>L0DGZ6</accession>
<evidence type="ECO:0000256" key="3">
    <source>
        <dbReference type="PIRNR" id="PIRNR000124"/>
    </source>
</evidence>
<evidence type="ECO:0000256" key="2">
    <source>
        <dbReference type="ARBA" id="ARBA00023027"/>
    </source>
</evidence>
<dbReference type="Pfam" id="PF00984">
    <property type="entry name" value="UDPG_MGDP_dh"/>
    <property type="match status" value="1"/>
</dbReference>
<dbReference type="InterPro" id="IPR036220">
    <property type="entry name" value="UDP-Glc/GDP-Man_DH_C_sf"/>
</dbReference>
<gene>
    <name evidence="5" type="ordered locus">Sinac_3897</name>
</gene>
<name>L0DGZ6_SINAD</name>
<reference evidence="5 6" key="1">
    <citation type="submission" date="2012-02" db="EMBL/GenBank/DDBJ databases">
        <title>Complete sequence of chromosome of Singulisphaera acidiphila DSM 18658.</title>
        <authorList>
            <consortium name="US DOE Joint Genome Institute (JGI-PGF)"/>
            <person name="Lucas S."/>
            <person name="Copeland A."/>
            <person name="Lapidus A."/>
            <person name="Glavina del Rio T."/>
            <person name="Dalin E."/>
            <person name="Tice H."/>
            <person name="Bruce D."/>
            <person name="Goodwin L."/>
            <person name="Pitluck S."/>
            <person name="Peters L."/>
            <person name="Ovchinnikova G."/>
            <person name="Chertkov O."/>
            <person name="Kyrpides N."/>
            <person name="Mavromatis K."/>
            <person name="Ivanova N."/>
            <person name="Brettin T."/>
            <person name="Detter J.C."/>
            <person name="Han C."/>
            <person name="Larimer F."/>
            <person name="Land M."/>
            <person name="Hauser L."/>
            <person name="Markowitz V."/>
            <person name="Cheng J.-F."/>
            <person name="Hugenholtz P."/>
            <person name="Woyke T."/>
            <person name="Wu D."/>
            <person name="Tindall B."/>
            <person name="Pomrenke H."/>
            <person name="Brambilla E."/>
            <person name="Klenk H.-P."/>
            <person name="Eisen J.A."/>
        </authorList>
    </citation>
    <scope>NUCLEOTIDE SEQUENCE [LARGE SCALE GENOMIC DNA]</scope>
    <source>
        <strain evidence="6">ATCC BAA-1392 / DSM 18658 / VKM B-2454 / MOB10</strain>
    </source>
</reference>
<keyword evidence="2" id="KW-0520">NAD</keyword>
<protein>
    <submittedName>
        <fullName evidence="5">Nucleotide sugar dehydrogenase</fullName>
    </submittedName>
</protein>
<dbReference type="InterPro" id="IPR014027">
    <property type="entry name" value="UDP-Glc/GDP-Man_DH_C"/>
</dbReference>
<evidence type="ECO:0000259" key="4">
    <source>
        <dbReference type="SMART" id="SM00984"/>
    </source>
</evidence>
<dbReference type="PIRSF" id="PIRSF000124">
    <property type="entry name" value="UDPglc_GDPman_dh"/>
    <property type="match status" value="1"/>
</dbReference>
<proteinExistence type="inferred from homology"/>
<dbReference type="OrthoDB" id="9803238at2"/>
<dbReference type="Proteomes" id="UP000010798">
    <property type="component" value="Chromosome"/>
</dbReference>
<dbReference type="HOGENOM" id="CLU_023810_3_2_0"/>
<feature type="domain" description="UDP-glucose/GDP-mannose dehydrogenase C-terminal" evidence="4">
    <location>
        <begin position="338"/>
        <end position="436"/>
    </location>
</feature>
<keyword evidence="6" id="KW-1185">Reference proteome</keyword>
<dbReference type="SMART" id="SM00984">
    <property type="entry name" value="UDPG_MGDP_dh_C"/>
    <property type="match status" value="1"/>
</dbReference>
<dbReference type="PANTHER" id="PTHR43491">
    <property type="entry name" value="UDP-N-ACETYL-D-MANNOSAMINE DEHYDROGENASE"/>
    <property type="match status" value="1"/>
</dbReference>
<dbReference type="SUPFAM" id="SSF51735">
    <property type="entry name" value="NAD(P)-binding Rossmann-fold domains"/>
    <property type="match status" value="1"/>
</dbReference>
<dbReference type="InterPro" id="IPR014026">
    <property type="entry name" value="UDP-Glc/GDP-Man_DH_dimer"/>
</dbReference>
<dbReference type="NCBIfam" id="TIGR03026">
    <property type="entry name" value="NDP-sugDHase"/>
    <property type="match status" value="1"/>
</dbReference>
<evidence type="ECO:0000256" key="1">
    <source>
        <dbReference type="ARBA" id="ARBA00023002"/>
    </source>
</evidence>
<evidence type="ECO:0000313" key="5">
    <source>
        <dbReference type="EMBL" id="AGA28125.1"/>
    </source>
</evidence>
<dbReference type="GO" id="GO:0016628">
    <property type="term" value="F:oxidoreductase activity, acting on the CH-CH group of donors, NAD or NADP as acceptor"/>
    <property type="evidence" value="ECO:0007669"/>
    <property type="project" value="InterPro"/>
</dbReference>
<organism evidence="5 6">
    <name type="scientific">Singulisphaera acidiphila (strain ATCC BAA-1392 / DSM 18658 / VKM B-2454 / MOB10)</name>
    <dbReference type="NCBI Taxonomy" id="886293"/>
    <lineage>
        <taxon>Bacteria</taxon>
        <taxon>Pseudomonadati</taxon>
        <taxon>Planctomycetota</taxon>
        <taxon>Planctomycetia</taxon>
        <taxon>Isosphaerales</taxon>
        <taxon>Isosphaeraceae</taxon>
        <taxon>Singulisphaera</taxon>
    </lineage>
</organism>
<dbReference type="InterPro" id="IPR001732">
    <property type="entry name" value="UDP-Glc/GDP-Man_DH_N"/>
</dbReference>
<dbReference type="SUPFAM" id="SSF48179">
    <property type="entry name" value="6-phosphogluconate dehydrogenase C-terminal domain-like"/>
    <property type="match status" value="1"/>
</dbReference>
<dbReference type="InterPro" id="IPR017476">
    <property type="entry name" value="UDP-Glc/GDP-Man"/>
</dbReference>
<dbReference type="KEGG" id="saci:Sinac_3897"/>
<dbReference type="Gene3D" id="3.40.50.720">
    <property type="entry name" value="NAD(P)-binding Rossmann-like Domain"/>
    <property type="match status" value="2"/>
</dbReference>
<dbReference type="STRING" id="886293.Sinac_3897"/>
<dbReference type="GO" id="GO:0051287">
    <property type="term" value="F:NAD binding"/>
    <property type="evidence" value="ECO:0007669"/>
    <property type="project" value="InterPro"/>
</dbReference>
<dbReference type="SUPFAM" id="SSF52413">
    <property type="entry name" value="UDP-glucose/GDP-mannose dehydrogenase C-terminal domain"/>
    <property type="match status" value="1"/>
</dbReference>
<dbReference type="EMBL" id="CP003364">
    <property type="protein sequence ID" value="AGA28125.1"/>
    <property type="molecule type" value="Genomic_DNA"/>
</dbReference>
<dbReference type="AlphaFoldDB" id="L0DGZ6"/>
<dbReference type="InterPro" id="IPR028359">
    <property type="entry name" value="UDP_ManNAc/GlcNAc_DH"/>
</dbReference>
<dbReference type="Pfam" id="PF03721">
    <property type="entry name" value="UDPG_MGDP_dh_N"/>
    <property type="match status" value="1"/>
</dbReference>
<sequence>MQTHGADSNFARSLARSIEGRSARIGVIGLGYVGLPLVELFAGCGFPVLGLDIDSSKVERLQAGESYIGHISSERVRTLRDGGRFEATSDFSRLTEVDAILICVPTPLGKHREPDLTAVVETGRSIGRHLRPGQLVILESTTYPGTTRDVLKPELEAGGLVAGRDFFLAYSPEREDPGNPSFSAGTIPKVVGGFEETSGKLAQALYGAVVPQVVPVTSCEVAEACKILENTYRSVNIALINELKIVFERMGIDVWEVIDAAKTKPFGFQAFYPGPGLGGHCIPIDPFYLTWVAYTYGVHTRFIELAGEINTSMPHHVIDRIRAALNEDGKALKGSKVLVLGAAYKPNVDDCRESPAIELMELLEKGHAIVAYSDPHVPSLPPMREHEIRLDSTPLTRETLEAQDCVLIATNHNLFDWPLIAKHARLVVDTRGALRGVPKEECRAVVVTA</sequence>
<dbReference type="InterPro" id="IPR008927">
    <property type="entry name" value="6-PGluconate_DH-like_C_sf"/>
</dbReference>
<comment type="similarity">
    <text evidence="3">Belongs to the UDP-glucose/GDP-mannose dehydrogenase family.</text>
</comment>
<dbReference type="PANTHER" id="PTHR43491:SF1">
    <property type="entry name" value="UDP-N-ACETYL-D-MANNOSAMINE DEHYDROGENASE"/>
    <property type="match status" value="1"/>
</dbReference>
<evidence type="ECO:0000313" key="6">
    <source>
        <dbReference type="Proteomes" id="UP000010798"/>
    </source>
</evidence>
<dbReference type="RefSeq" id="WP_015247259.1">
    <property type="nucleotide sequence ID" value="NC_019892.1"/>
</dbReference>